<dbReference type="EMBL" id="CP051682">
    <property type="protein sequence ID" value="QJD95458.1"/>
    <property type="molecule type" value="Genomic_DNA"/>
</dbReference>
<dbReference type="Proteomes" id="UP000503278">
    <property type="component" value="Chromosome"/>
</dbReference>
<proteinExistence type="predicted"/>
<evidence type="ECO:0000313" key="1">
    <source>
        <dbReference type="EMBL" id="QJD95458.1"/>
    </source>
</evidence>
<protein>
    <submittedName>
        <fullName evidence="1">Uncharacterized protein</fullName>
    </submittedName>
</protein>
<dbReference type="KEGG" id="mrob:HH214_06000"/>
<gene>
    <name evidence="1" type="ORF">HH214_06000</name>
</gene>
<evidence type="ECO:0000313" key="2">
    <source>
        <dbReference type="Proteomes" id="UP000503278"/>
    </source>
</evidence>
<organism evidence="1 2">
    <name type="scientific">Mucilaginibacter robiniae</name>
    <dbReference type="NCBI Taxonomy" id="2728022"/>
    <lineage>
        <taxon>Bacteria</taxon>
        <taxon>Pseudomonadati</taxon>
        <taxon>Bacteroidota</taxon>
        <taxon>Sphingobacteriia</taxon>
        <taxon>Sphingobacteriales</taxon>
        <taxon>Sphingobacteriaceae</taxon>
        <taxon>Mucilaginibacter</taxon>
    </lineage>
</organism>
<dbReference type="AlphaFoldDB" id="A0A7L5DZ20"/>
<reference evidence="1 2" key="1">
    <citation type="submission" date="2020-04" db="EMBL/GenBank/DDBJ databases">
        <title>Genome sequencing of novel species.</title>
        <authorList>
            <person name="Heo J."/>
            <person name="Kim S.-J."/>
            <person name="Kim J.-S."/>
            <person name="Hong S.-B."/>
            <person name="Kwon S.-W."/>
        </authorList>
    </citation>
    <scope>NUCLEOTIDE SEQUENCE [LARGE SCALE GENOMIC DNA]</scope>
    <source>
        <strain evidence="1 2">F39-2</strain>
    </source>
</reference>
<accession>A0A7L5DZ20</accession>
<dbReference type="RefSeq" id="WP_169606470.1">
    <property type="nucleotide sequence ID" value="NZ_CP051682.1"/>
</dbReference>
<sequence>MEFNYICIKKLPMYLPQNYQEWYRCITVDCKIEPSAEFFKQRIQALLNESDSYTQDFISLYGIEYHQQVVQWFEQASLQVS</sequence>
<keyword evidence="2" id="KW-1185">Reference proteome</keyword>
<name>A0A7L5DZ20_9SPHI</name>